<gene>
    <name evidence="9" type="ORF">FME64_30625</name>
</gene>
<dbReference type="Proteomes" id="UP000775627">
    <property type="component" value="Unassembled WGS sequence"/>
</dbReference>
<dbReference type="PRINTS" id="PR01779">
    <property type="entry name" value="LANTIPROCESS"/>
</dbReference>
<dbReference type="PRINTS" id="PR00723">
    <property type="entry name" value="SUBTILISIN"/>
</dbReference>
<keyword evidence="3 5" id="KW-0378">Hydrolase</keyword>
<sequence>MNIFKKYILCIFSFLLVLSFLPNDIKAEGKEYYSILIKENADFEVVLSKLRSEDQKVIYSIPEIKMLQVEGERDKIINTIDSNNIDEINSSTGAFKTYTPNINDEKVINPDSIWEQQWDMKRITHNGESYKLHKPSGKVSIAVIDSGNPEDHPDFQQTSILKSKNLVPKGGYKGKEPSETGDINQLTDLTGHGTSVLSQINANGLMKGVAPDMPVNMYRVFGSSSAEAIWIVKGIIEATKDENDIINISAGSYMLKTGKYSDGSENNSAEIKAYRKAIDYAKKKGIIVVSAIGNDSVNIDKNSELLNVLNNGLKDEGKFAKGIVQDIPSQLPHVISVASTGPKQTVASFSNYGRNAIDFTAPGGDIELLNMYGPEKWMEDELFKKEIILVAHPQGGYYFNYGNSLAAPKVSAALALIIDKYGYKKNPNKAIQHLKRNTNENNEIDLYKSLQK</sequence>
<dbReference type="InterPro" id="IPR008357">
    <property type="entry name" value="Lanit_process"/>
</dbReference>
<dbReference type="PROSITE" id="PS51892">
    <property type="entry name" value="SUBTILASE"/>
    <property type="match status" value="1"/>
</dbReference>
<dbReference type="GO" id="GO:0006508">
    <property type="term" value="P:proteolysis"/>
    <property type="evidence" value="ECO:0007669"/>
    <property type="project" value="UniProtKB-KW"/>
</dbReference>
<dbReference type="InterPro" id="IPR036852">
    <property type="entry name" value="Peptidase_S8/S53_dom_sf"/>
</dbReference>
<dbReference type="InterPro" id="IPR015500">
    <property type="entry name" value="Peptidase_S8_subtilisin-rel"/>
</dbReference>
<evidence type="ECO:0000256" key="6">
    <source>
        <dbReference type="PIRSR" id="PIRSR037875-50"/>
    </source>
</evidence>
<reference evidence="9" key="2">
    <citation type="journal article" date="2021" name="J. Invertebr. Pathol.">
        <title>Molecular characterization of a Bacillus thuringiensis strain from Argentina, toxic against Lepidoptera and Coleoptera, based on its whole-genome and Cry protein analysis.</title>
        <authorList>
            <person name="Nicolas Lazarte J."/>
            <person name="Pia Valacco M."/>
            <person name="Moreno S."/>
            <person name="Salerno G.L."/>
            <person name="Beron C.M."/>
        </authorList>
    </citation>
    <scope>NUCLEOTIDE SEQUENCE</scope>
    <source>
        <strain evidence="9">FCC7</strain>
    </source>
</reference>
<dbReference type="InterPro" id="IPR000209">
    <property type="entry name" value="Peptidase_S8/S53_dom"/>
</dbReference>
<evidence type="ECO:0000256" key="2">
    <source>
        <dbReference type="ARBA" id="ARBA00022670"/>
    </source>
</evidence>
<dbReference type="InterPro" id="IPR050131">
    <property type="entry name" value="Peptidase_S8_subtilisin-like"/>
</dbReference>
<protein>
    <recommendedName>
        <fullName evidence="5">Leader peptide-processing serine protease</fullName>
        <ecNumber evidence="5">3.4.21.-</ecNumber>
    </recommendedName>
</protein>
<evidence type="ECO:0000256" key="1">
    <source>
        <dbReference type="ARBA" id="ARBA00011073"/>
    </source>
</evidence>
<dbReference type="EMBL" id="VIXF01000008">
    <property type="protein sequence ID" value="MBN9901615.1"/>
    <property type="molecule type" value="Genomic_DNA"/>
</dbReference>
<proteinExistence type="inferred from homology"/>
<reference evidence="9" key="1">
    <citation type="submission" date="2019-07" db="EMBL/GenBank/DDBJ databases">
        <authorList>
            <person name="Lazarte J.N."/>
            <person name="Poliero A."/>
            <person name="Beron C."/>
        </authorList>
    </citation>
    <scope>NUCLEOTIDE SEQUENCE</scope>
    <source>
        <strain evidence="9">FCC7</strain>
    </source>
</reference>
<dbReference type="PIRSF" id="PIRSF037875">
    <property type="entry name" value="Peptidase_S8_lp"/>
    <property type="match status" value="1"/>
</dbReference>
<dbReference type="PANTHER" id="PTHR43806:SF11">
    <property type="entry name" value="CEREVISIN-RELATED"/>
    <property type="match status" value="1"/>
</dbReference>
<dbReference type="Gene3D" id="3.40.50.200">
    <property type="entry name" value="Peptidase S8/S53 domain"/>
    <property type="match status" value="1"/>
</dbReference>
<evidence type="ECO:0000313" key="10">
    <source>
        <dbReference type="Proteomes" id="UP000775627"/>
    </source>
</evidence>
<feature type="active site" description="Charge relay system" evidence="6 7">
    <location>
        <position position="145"/>
    </location>
</feature>
<dbReference type="GO" id="GO:0004252">
    <property type="term" value="F:serine-type endopeptidase activity"/>
    <property type="evidence" value="ECO:0007669"/>
    <property type="project" value="UniProtKB-UniRule"/>
</dbReference>
<evidence type="ECO:0000256" key="5">
    <source>
        <dbReference type="PIRNR" id="PIRNR037875"/>
    </source>
</evidence>
<evidence type="ECO:0000256" key="4">
    <source>
        <dbReference type="ARBA" id="ARBA00022825"/>
    </source>
</evidence>
<dbReference type="Pfam" id="PF00082">
    <property type="entry name" value="Peptidase_S8"/>
    <property type="match status" value="1"/>
</dbReference>
<evidence type="ECO:0000313" key="9">
    <source>
        <dbReference type="EMBL" id="MBN9901615.1"/>
    </source>
</evidence>
<name>A0AAW4I2T7_BACTU</name>
<keyword evidence="2 5" id="KW-0645">Protease</keyword>
<dbReference type="AlphaFoldDB" id="A0AAW4I2T7"/>
<comment type="similarity">
    <text evidence="1 5 7">Belongs to the peptidase S8 family.</text>
</comment>
<evidence type="ECO:0000256" key="3">
    <source>
        <dbReference type="ARBA" id="ARBA00022801"/>
    </source>
</evidence>
<keyword evidence="4 5" id="KW-0720">Serine protease</keyword>
<organism evidence="9 10">
    <name type="scientific">Bacillus thuringiensis</name>
    <dbReference type="NCBI Taxonomy" id="1428"/>
    <lineage>
        <taxon>Bacteria</taxon>
        <taxon>Bacillati</taxon>
        <taxon>Bacillota</taxon>
        <taxon>Bacilli</taxon>
        <taxon>Bacillales</taxon>
        <taxon>Bacillaceae</taxon>
        <taxon>Bacillus</taxon>
        <taxon>Bacillus cereus group</taxon>
    </lineage>
</organism>
<keyword evidence="5" id="KW-0865">Zymogen</keyword>
<comment type="pathway">
    <text evidence="5">Antibiotic biosynthesis.</text>
</comment>
<dbReference type="RefSeq" id="WP_109139839.1">
    <property type="nucleotide sequence ID" value="NZ_JAWUAH010000002.1"/>
</dbReference>
<feature type="active site" description="Charge relay system" evidence="6 7">
    <location>
        <position position="192"/>
    </location>
</feature>
<feature type="domain" description="Peptidase S8/S53" evidence="8">
    <location>
        <begin position="138"/>
        <end position="439"/>
    </location>
</feature>
<dbReference type="CDD" id="cd07482">
    <property type="entry name" value="Peptidases_S8_Lantibiotic_specific_protease"/>
    <property type="match status" value="1"/>
</dbReference>
<comment type="caution">
    <text evidence="9">The sequence shown here is derived from an EMBL/GenBank/DDBJ whole genome shotgun (WGS) entry which is preliminary data.</text>
</comment>
<dbReference type="EC" id="3.4.21.-" evidence="5"/>
<dbReference type="PANTHER" id="PTHR43806">
    <property type="entry name" value="PEPTIDASE S8"/>
    <property type="match status" value="1"/>
</dbReference>
<accession>A0AAW4I2T7</accession>
<dbReference type="SUPFAM" id="SSF52743">
    <property type="entry name" value="Subtilisin-like"/>
    <property type="match status" value="1"/>
</dbReference>
<evidence type="ECO:0000256" key="7">
    <source>
        <dbReference type="PROSITE-ProRule" id="PRU01240"/>
    </source>
</evidence>
<keyword evidence="5" id="KW-0732">Signal</keyword>
<feature type="active site" description="Charge relay system" evidence="6 7">
    <location>
        <position position="404"/>
    </location>
</feature>
<evidence type="ECO:0000259" key="8">
    <source>
        <dbReference type="Pfam" id="PF00082"/>
    </source>
</evidence>